<feature type="transmembrane region" description="Helical" evidence="6">
    <location>
        <begin position="81"/>
        <end position="105"/>
    </location>
</feature>
<keyword evidence="4 6" id="KW-1133">Transmembrane helix</keyword>
<proteinExistence type="predicted"/>
<evidence type="ECO:0000256" key="5">
    <source>
        <dbReference type="ARBA" id="ARBA00023136"/>
    </source>
</evidence>
<protein>
    <submittedName>
        <fullName evidence="9">ABC transporter ATP-binding protein/permease</fullName>
    </submittedName>
</protein>
<dbReference type="Pfam" id="PF06472">
    <property type="entry name" value="ABC_membrane_2"/>
    <property type="match status" value="1"/>
</dbReference>
<dbReference type="PROSITE" id="PS50929">
    <property type="entry name" value="ABC_TM1F"/>
    <property type="match status" value="1"/>
</dbReference>
<keyword evidence="9" id="KW-0547">Nucleotide-binding</keyword>
<name>A0ABS7EXX7_9PROT</name>
<dbReference type="InterPro" id="IPR011527">
    <property type="entry name" value="ABC1_TM_dom"/>
</dbReference>
<dbReference type="SUPFAM" id="SSF90123">
    <property type="entry name" value="ABC transporter transmembrane region"/>
    <property type="match status" value="1"/>
</dbReference>
<comment type="caution">
    <text evidence="9">The sequence shown here is derived from an EMBL/GenBank/DDBJ whole genome shotgun (WGS) entry which is preliminary data.</text>
</comment>
<dbReference type="PROSITE" id="PS50893">
    <property type="entry name" value="ABC_TRANSPORTER_2"/>
    <property type="match status" value="1"/>
</dbReference>
<dbReference type="RefSeq" id="WP_220115709.1">
    <property type="nucleotide sequence ID" value="NZ_JAHZUY010000002.1"/>
</dbReference>
<feature type="domain" description="ABC transmembrane type-1" evidence="8">
    <location>
        <begin position="46"/>
        <end position="341"/>
    </location>
</feature>
<evidence type="ECO:0000313" key="9">
    <source>
        <dbReference type="EMBL" id="MBW8268209.1"/>
    </source>
</evidence>
<keyword evidence="5 6" id="KW-0472">Membrane</keyword>
<reference evidence="9 10" key="1">
    <citation type="submission" date="2021-08" db="EMBL/GenBank/DDBJ databases">
        <title>Caldovatus sediminis gen. nov., sp. nov., a moderately thermophilic bacterium isolated from a hot spring.</title>
        <authorList>
            <person name="Hu C.-J."/>
            <person name="Li W.-J."/>
            <person name="Xian W.-D."/>
        </authorList>
    </citation>
    <scope>NUCLEOTIDE SEQUENCE [LARGE SCALE GENOMIC DNA]</scope>
    <source>
        <strain evidence="9 10">SYSU G05006</strain>
    </source>
</reference>
<sequence>MADNHARPPANGAHPPPHHGFFRELARLAAPYWRGARRARAWGLTVALALLTVAQVLLAMWVNLWTADLFDALERRSTERFLQQVLVFAAIVTLVMLCNGAHLVVKRRVQLGWREALTADMLATWMDRARHYQIAHVPGDHDNPDGRIAEDIRVTTEAAVDLGHSLLYAAMLLATFVGILWSLSDAVEVAGIPIPGHMVWLALLYAAAGSILAFVFGRPLVRATDQRQGTEADFRFGLVGAREGAEGIALARAEPHVRRRLATLFAAIAASWDRQTVFLGRLTLFSSGYATLAPVFPILVATPRFLAGTITLGTLMQVAQAFQQVTAALSWPVDNFARIAEWRASVERTLGLCHALDDLDAELAEISVGTARIERIEAPHLAVRGLDVANADGTAVATGITLEVAPGERVLITGDPAALAAVFRVLAGIWPWGRGRIERPETDGLAFLGSAPWIPEGTLREALCPPRDDGSAPPPEAALREALERTGLGHLCDRLDEAAAWGKVLSAGERERLGFAQMLLRRPAWIVLHQATDALAPDAEAALLQTLVATLPATTIVSFGRPAQPAELFHRSLTLERASDGTVLIHETRARRAVLRRPPPRVPVLDWMREGFGHRR</sequence>
<keyword evidence="9" id="KW-0067">ATP-binding</keyword>
<dbReference type="PANTHER" id="PTHR11384">
    <property type="entry name" value="ATP-BINDING CASSETTE, SUB-FAMILY D MEMBER"/>
    <property type="match status" value="1"/>
</dbReference>
<accession>A0ABS7EXX7</accession>
<dbReference type="InterPro" id="IPR050835">
    <property type="entry name" value="ABC_transporter_sub-D"/>
</dbReference>
<dbReference type="SUPFAM" id="SSF52540">
    <property type="entry name" value="P-loop containing nucleoside triphosphate hydrolases"/>
    <property type="match status" value="1"/>
</dbReference>
<evidence type="ECO:0000256" key="6">
    <source>
        <dbReference type="SAM" id="Phobius"/>
    </source>
</evidence>
<feature type="transmembrane region" description="Helical" evidence="6">
    <location>
        <begin position="198"/>
        <end position="217"/>
    </location>
</feature>
<keyword evidence="3 6" id="KW-0812">Transmembrane</keyword>
<dbReference type="Proteomes" id="UP001519924">
    <property type="component" value="Unassembled WGS sequence"/>
</dbReference>
<evidence type="ECO:0000256" key="4">
    <source>
        <dbReference type="ARBA" id="ARBA00022989"/>
    </source>
</evidence>
<gene>
    <name evidence="9" type="ORF">K1J50_01775</name>
</gene>
<keyword evidence="2" id="KW-0813">Transport</keyword>
<evidence type="ECO:0000259" key="7">
    <source>
        <dbReference type="PROSITE" id="PS50893"/>
    </source>
</evidence>
<organism evidence="9 10">
    <name type="scientific">Caldovatus aquaticus</name>
    <dbReference type="NCBI Taxonomy" id="2865671"/>
    <lineage>
        <taxon>Bacteria</taxon>
        <taxon>Pseudomonadati</taxon>
        <taxon>Pseudomonadota</taxon>
        <taxon>Alphaproteobacteria</taxon>
        <taxon>Acetobacterales</taxon>
        <taxon>Roseomonadaceae</taxon>
        <taxon>Caldovatus</taxon>
    </lineage>
</organism>
<evidence type="ECO:0000256" key="1">
    <source>
        <dbReference type="ARBA" id="ARBA00004651"/>
    </source>
</evidence>
<dbReference type="InterPro" id="IPR003439">
    <property type="entry name" value="ABC_transporter-like_ATP-bd"/>
</dbReference>
<evidence type="ECO:0000313" key="10">
    <source>
        <dbReference type="Proteomes" id="UP001519924"/>
    </source>
</evidence>
<dbReference type="GO" id="GO:0005524">
    <property type="term" value="F:ATP binding"/>
    <property type="evidence" value="ECO:0007669"/>
    <property type="project" value="UniProtKB-KW"/>
</dbReference>
<dbReference type="Gene3D" id="1.20.1560.10">
    <property type="entry name" value="ABC transporter type 1, transmembrane domain"/>
    <property type="match status" value="1"/>
</dbReference>
<dbReference type="InterPro" id="IPR036640">
    <property type="entry name" value="ABC1_TM_sf"/>
</dbReference>
<dbReference type="Gene3D" id="3.40.50.300">
    <property type="entry name" value="P-loop containing nucleotide triphosphate hydrolases"/>
    <property type="match status" value="1"/>
</dbReference>
<feature type="transmembrane region" description="Helical" evidence="6">
    <location>
        <begin position="41"/>
        <end position="61"/>
    </location>
</feature>
<dbReference type="InterPro" id="IPR027417">
    <property type="entry name" value="P-loop_NTPase"/>
</dbReference>
<keyword evidence="10" id="KW-1185">Reference proteome</keyword>
<evidence type="ECO:0000256" key="3">
    <source>
        <dbReference type="ARBA" id="ARBA00022692"/>
    </source>
</evidence>
<feature type="transmembrane region" description="Helical" evidence="6">
    <location>
        <begin position="166"/>
        <end position="183"/>
    </location>
</feature>
<dbReference type="EMBL" id="JAHZUY010000002">
    <property type="protein sequence ID" value="MBW8268209.1"/>
    <property type="molecule type" value="Genomic_DNA"/>
</dbReference>
<feature type="domain" description="ABC transporter" evidence="7">
    <location>
        <begin position="381"/>
        <end position="612"/>
    </location>
</feature>
<comment type="subcellular location">
    <subcellularLocation>
        <location evidence="1">Cell membrane</location>
        <topology evidence="1">Multi-pass membrane protein</topology>
    </subcellularLocation>
</comment>
<evidence type="ECO:0000259" key="8">
    <source>
        <dbReference type="PROSITE" id="PS50929"/>
    </source>
</evidence>
<dbReference type="PANTHER" id="PTHR11384:SF59">
    <property type="entry name" value="LYSOSOMAL COBALAMIN TRANSPORTER ABCD4"/>
    <property type="match status" value="1"/>
</dbReference>
<evidence type="ECO:0000256" key="2">
    <source>
        <dbReference type="ARBA" id="ARBA00022448"/>
    </source>
</evidence>